<dbReference type="GO" id="GO:0004555">
    <property type="term" value="F:alpha,alpha-trehalase activity"/>
    <property type="evidence" value="ECO:0007669"/>
    <property type="project" value="UniProtKB-EC"/>
</dbReference>
<dbReference type="SUPFAM" id="SSF48208">
    <property type="entry name" value="Six-hairpin glycosidases"/>
    <property type="match status" value="1"/>
</dbReference>
<dbReference type="PROSITE" id="PS00928">
    <property type="entry name" value="TREHALASE_2"/>
    <property type="match status" value="1"/>
</dbReference>
<dbReference type="PRINTS" id="PR00744">
    <property type="entry name" value="GLHYDRLASE37"/>
</dbReference>
<dbReference type="Gene3D" id="1.50.10.10">
    <property type="match status" value="1"/>
</dbReference>
<evidence type="ECO:0000313" key="8">
    <source>
        <dbReference type="EMBL" id="ACL50549.1"/>
    </source>
</evidence>
<dbReference type="AlphaFoldDB" id="B8Y998"/>
<dbReference type="InterPro" id="IPR008928">
    <property type="entry name" value="6-hairpin_glycosidase_sf"/>
</dbReference>
<keyword evidence="6 7" id="KW-0326">Glycosidase</keyword>
<name>B8Y998_HARAX</name>
<evidence type="ECO:0000256" key="7">
    <source>
        <dbReference type="RuleBase" id="RU361180"/>
    </source>
</evidence>
<dbReference type="SMR" id="B8Y998"/>
<organism evidence="8">
    <name type="scientific">Harmonia axyridis</name>
    <name type="common">Multicolored Asian lady beetle</name>
    <name type="synonym">Coccinella axyridis</name>
    <dbReference type="NCBI Taxonomy" id="115357"/>
    <lineage>
        <taxon>Eukaryota</taxon>
        <taxon>Metazoa</taxon>
        <taxon>Ecdysozoa</taxon>
        <taxon>Arthropoda</taxon>
        <taxon>Hexapoda</taxon>
        <taxon>Insecta</taxon>
        <taxon>Pterygota</taxon>
        <taxon>Neoptera</taxon>
        <taxon>Endopterygota</taxon>
        <taxon>Coleoptera</taxon>
        <taxon>Polyphaga</taxon>
        <taxon>Cucujiformia</taxon>
        <taxon>Coccinelloidea</taxon>
        <taxon>Coccinellidae</taxon>
        <taxon>Coccinellinae</taxon>
        <taxon>Coccinellini</taxon>
        <taxon>Harmonia</taxon>
    </lineage>
</organism>
<comment type="similarity">
    <text evidence="2 7">Belongs to the glycosyl hydrolase 37 family.</text>
</comment>
<evidence type="ECO:0000256" key="3">
    <source>
        <dbReference type="ARBA" id="ARBA00012757"/>
    </source>
</evidence>
<protein>
    <recommendedName>
        <fullName evidence="4 7">Trehalase</fullName>
        <ecNumber evidence="3 7">3.2.1.28</ecNumber>
    </recommendedName>
    <alternativeName>
        <fullName evidence="7">Alpha-trehalose glucohydrolase</fullName>
    </alternativeName>
</protein>
<accession>B8Y998</accession>
<dbReference type="InterPro" id="IPR012341">
    <property type="entry name" value="6hp_glycosidase-like_sf"/>
</dbReference>
<dbReference type="InterPro" id="IPR018232">
    <property type="entry name" value="Glyco_hydro_37_CS"/>
</dbReference>
<reference evidence="8" key="1">
    <citation type="submission" date="2008-12" db="EMBL/GenBank/DDBJ databases">
        <title>Characterization and expression patterns of a trehalase-2 from Harmonia axyridis.</title>
        <authorList>
            <person name="Tang B."/>
            <person name="Wang S.G."/>
            <person name="Pang H."/>
            <person name="Zhang W.Q."/>
            <person name="Wan F.H."/>
            <person name="Zhang F."/>
        </authorList>
    </citation>
    <scope>NUCLEOTIDE SEQUENCE</scope>
</reference>
<dbReference type="InterPro" id="IPR001661">
    <property type="entry name" value="Glyco_hydro_37"/>
</dbReference>
<dbReference type="GO" id="GO:0005993">
    <property type="term" value="P:trehalose catabolic process"/>
    <property type="evidence" value="ECO:0007669"/>
    <property type="project" value="TreeGrafter"/>
</dbReference>
<dbReference type="PROSITE" id="PS00927">
    <property type="entry name" value="TREHALASE_1"/>
    <property type="match status" value="1"/>
</dbReference>
<dbReference type="EC" id="3.2.1.28" evidence="3 7"/>
<proteinExistence type="evidence at transcript level"/>
<dbReference type="PANTHER" id="PTHR23403">
    <property type="entry name" value="TREHALASE"/>
    <property type="match status" value="1"/>
</dbReference>
<dbReference type="EMBL" id="FJ501961">
    <property type="protein sequence ID" value="ACL50549.1"/>
    <property type="molecule type" value="mRNA"/>
</dbReference>
<evidence type="ECO:0000256" key="4">
    <source>
        <dbReference type="ARBA" id="ARBA00019905"/>
    </source>
</evidence>
<dbReference type="CAZy" id="GH37">
    <property type="family name" value="Glycoside Hydrolase Family 37"/>
</dbReference>
<comment type="catalytic activity">
    <reaction evidence="1 7">
        <text>alpha,alpha-trehalose + H2O = alpha-D-glucose + beta-D-glucose</text>
        <dbReference type="Rhea" id="RHEA:32675"/>
        <dbReference type="ChEBI" id="CHEBI:15377"/>
        <dbReference type="ChEBI" id="CHEBI:15903"/>
        <dbReference type="ChEBI" id="CHEBI:16551"/>
        <dbReference type="ChEBI" id="CHEBI:17925"/>
        <dbReference type="EC" id="3.2.1.28"/>
    </reaction>
</comment>
<evidence type="ECO:0000256" key="5">
    <source>
        <dbReference type="ARBA" id="ARBA00022801"/>
    </source>
</evidence>
<keyword evidence="5 7" id="KW-0378">Hydrolase</keyword>
<evidence type="ECO:0000256" key="2">
    <source>
        <dbReference type="ARBA" id="ARBA00005615"/>
    </source>
</evidence>
<evidence type="ECO:0000256" key="1">
    <source>
        <dbReference type="ARBA" id="ARBA00001576"/>
    </source>
</evidence>
<dbReference type="Pfam" id="PF01204">
    <property type="entry name" value="Trehalase"/>
    <property type="match status" value="1"/>
</dbReference>
<dbReference type="PANTHER" id="PTHR23403:SF1">
    <property type="entry name" value="TREHALASE"/>
    <property type="match status" value="1"/>
</dbReference>
<evidence type="ECO:0000256" key="6">
    <source>
        <dbReference type="ARBA" id="ARBA00023295"/>
    </source>
</evidence>
<sequence>MARIFPDSKTFVDMEMTKDTSQVLANFNNLMSSTNNEPARDQVKQFVDDNFQPGNELMDWEAPDFNPNPPFLKEIMVPEYRAFAKDLVQIWTDFSRILKPDVSKEPERYSIIPISNGFIIPGGRFREIYYWDSYWIIKGLLASDMHETARGMIDNLLSMVAQYGFVPNGGRIYYLNRSQPPLLSLMAHEYLKATNDITWLKQIAHLLQDELKYWLKTQTVTFTYKDTKHTLARYSVDDPSPRPESYREDVQTCSVRKNKEDVENCYNDLKSGAETGWDYSSRWFIDEDGSYGLNLSSIHTRNIIPVDLNAFLAQAFKLAATVSYIAADSDAQQYWMDLHLSWKKSIQEVLYNETDGIWYDLDIQRLQHRTGFYPSNLAPLWAELYEEPELGDLAVKYLEKEGILEFPAGVPTSLLETGEQWDLPNAWPPLQSIVILGLKRSRSPKALEAAQNLARKWVNNNLLIYNRTGFMYEKYNAETVGVIGGGGEYSIQTGFGWTNGEIFEIIKEFFSR</sequence>